<accession>A0ABV6AWT1</accession>
<evidence type="ECO:0000313" key="3">
    <source>
        <dbReference type="Proteomes" id="UP001589733"/>
    </source>
</evidence>
<dbReference type="Pfam" id="PF16999">
    <property type="entry name" value="V-ATPase_G_2"/>
    <property type="match status" value="1"/>
</dbReference>
<reference evidence="2 3" key="1">
    <citation type="submission" date="2024-09" db="EMBL/GenBank/DDBJ databases">
        <authorList>
            <person name="Sun Q."/>
            <person name="Mori K."/>
        </authorList>
    </citation>
    <scope>NUCLEOTIDE SEQUENCE [LARGE SCALE GENOMIC DNA]</scope>
    <source>
        <strain evidence="2 3">JCM 13503</strain>
    </source>
</reference>
<evidence type="ECO:0000313" key="2">
    <source>
        <dbReference type="EMBL" id="MFB9990651.1"/>
    </source>
</evidence>
<organism evidence="2 3">
    <name type="scientific">Deinococcus oregonensis</name>
    <dbReference type="NCBI Taxonomy" id="1805970"/>
    <lineage>
        <taxon>Bacteria</taxon>
        <taxon>Thermotogati</taxon>
        <taxon>Deinococcota</taxon>
        <taxon>Deinococci</taxon>
        <taxon>Deinococcales</taxon>
        <taxon>Deinococcaceae</taxon>
        <taxon>Deinococcus</taxon>
    </lineage>
</organism>
<dbReference type="RefSeq" id="WP_380004782.1">
    <property type="nucleotide sequence ID" value="NZ_JBHLYR010000008.1"/>
</dbReference>
<dbReference type="EMBL" id="JBHLYR010000008">
    <property type="protein sequence ID" value="MFB9990651.1"/>
    <property type="molecule type" value="Genomic_DNA"/>
</dbReference>
<name>A0ABV6AWT1_9DEIO</name>
<comment type="caution">
    <text evidence="2">The sequence shown here is derived from an EMBL/GenBank/DDBJ whole genome shotgun (WGS) entry which is preliminary data.</text>
</comment>
<evidence type="ECO:0000256" key="1">
    <source>
        <dbReference type="SAM" id="MobiDB-lite"/>
    </source>
</evidence>
<proteinExistence type="predicted"/>
<sequence>MDASSRVLSELASREAALDAQIEAAREEAKREVEAAEQEAARILRDAEARAQAMQAEHDGQLTTETQAIRADATAQAEGDAQLSRDRASARIQQAAEHILKAVLP</sequence>
<dbReference type="Gene3D" id="1.20.5.2950">
    <property type="match status" value="1"/>
</dbReference>
<feature type="region of interest" description="Disordered" evidence="1">
    <location>
        <begin position="51"/>
        <end position="89"/>
    </location>
</feature>
<gene>
    <name evidence="2" type="ORF">ACFFLM_01430</name>
</gene>
<keyword evidence="3" id="KW-1185">Reference proteome</keyword>
<dbReference type="Proteomes" id="UP001589733">
    <property type="component" value="Unassembled WGS sequence"/>
</dbReference>
<protein>
    <submittedName>
        <fullName evidence="2">V-type ATPase subunit subunit G family protein</fullName>
    </submittedName>
</protein>